<evidence type="ECO:0000256" key="9">
    <source>
        <dbReference type="ARBA" id="ARBA00023273"/>
    </source>
</evidence>
<evidence type="ECO:0000256" key="10">
    <source>
        <dbReference type="ARBA" id="ARBA00032180"/>
    </source>
</evidence>
<dbReference type="Pfam" id="PF00612">
    <property type="entry name" value="IQ"/>
    <property type="match status" value="1"/>
</dbReference>
<feature type="coiled-coil region" evidence="12">
    <location>
        <begin position="43"/>
        <end position="81"/>
    </location>
</feature>
<evidence type="ECO:0000313" key="15">
    <source>
        <dbReference type="Proteomes" id="UP000275846"/>
    </source>
</evidence>
<evidence type="ECO:0000256" key="11">
    <source>
        <dbReference type="ARBA" id="ARBA00046836"/>
    </source>
</evidence>
<dbReference type="InterPro" id="IPR042815">
    <property type="entry name" value="DRC10"/>
</dbReference>
<dbReference type="EMBL" id="UYSU01036097">
    <property type="protein sequence ID" value="VDL97178.1"/>
    <property type="molecule type" value="Genomic_DNA"/>
</dbReference>
<keyword evidence="8" id="KW-0206">Cytoskeleton</keyword>
<dbReference type="PROSITE" id="PS50096">
    <property type="entry name" value="IQ"/>
    <property type="match status" value="1"/>
</dbReference>
<comment type="similarity">
    <text evidence="3">Belongs to the DRC10 family.</text>
</comment>
<keyword evidence="12" id="KW-0175">Coiled coil</keyword>
<accession>A0A183T2U4</accession>
<evidence type="ECO:0000256" key="4">
    <source>
        <dbReference type="ARBA" id="ARBA00021752"/>
    </source>
</evidence>
<feature type="compositionally biased region" description="Basic residues" evidence="13">
    <location>
        <begin position="170"/>
        <end position="188"/>
    </location>
</feature>
<evidence type="ECO:0000256" key="13">
    <source>
        <dbReference type="SAM" id="MobiDB-lite"/>
    </source>
</evidence>
<keyword evidence="5" id="KW-0963">Cytoplasm</keyword>
<reference evidence="16" key="1">
    <citation type="submission" date="2016-06" db="UniProtKB">
        <authorList>
            <consortium name="WormBaseParasite"/>
        </authorList>
    </citation>
    <scope>IDENTIFICATION</scope>
</reference>
<evidence type="ECO:0000256" key="3">
    <source>
        <dbReference type="ARBA" id="ARBA00009071"/>
    </source>
</evidence>
<dbReference type="SMART" id="SM00015">
    <property type="entry name" value="IQ"/>
    <property type="match status" value="1"/>
</dbReference>
<evidence type="ECO:0000256" key="2">
    <source>
        <dbReference type="ARBA" id="ARBA00004611"/>
    </source>
</evidence>
<gene>
    <name evidence="14" type="ORF">SSLN_LOCUS10793</name>
</gene>
<dbReference type="Proteomes" id="UP000275846">
    <property type="component" value="Unassembled WGS sequence"/>
</dbReference>
<reference evidence="14 15" key="2">
    <citation type="submission" date="2018-11" db="EMBL/GenBank/DDBJ databases">
        <authorList>
            <consortium name="Pathogen Informatics"/>
        </authorList>
    </citation>
    <scope>NUCLEOTIDE SEQUENCE [LARGE SCALE GENOMIC DNA]</scope>
    <source>
        <strain evidence="14 15">NST_G2</strain>
    </source>
</reference>
<keyword evidence="15" id="KW-1185">Reference proteome</keyword>
<dbReference type="OrthoDB" id="6250277at2759"/>
<name>A0A183T2U4_SCHSO</name>
<sequence>MVPNINALAIPAESCRPALEGDRREELSERSIITIEELLRGRQDKLRAEVNALMKEYEDTMRQHQQKIQEANATRYKLESDLEGKYASYDNAMFAVQSEYDSLWAAYLEDKAELEAYQEKLEELREEYDGIMEERRQQEESERRAEEKRRKMDAAASVIQAFWRSFQARKLAHGRPGRKGGKGGGKKR</sequence>
<keyword evidence="7" id="KW-0969">Cilium</keyword>
<keyword evidence="9" id="KW-0966">Cell projection</keyword>
<dbReference type="AlphaFoldDB" id="A0A183T2U4"/>
<dbReference type="PANTHER" id="PTHR31598">
    <property type="entry name" value="IQ DOMAIN-CONTAINING PROTEIN D"/>
    <property type="match status" value="1"/>
</dbReference>
<dbReference type="PANTHER" id="PTHR31598:SF1">
    <property type="entry name" value="DYNEIN REGULATORY COMPLEX PROTEIN 10"/>
    <property type="match status" value="1"/>
</dbReference>
<evidence type="ECO:0000256" key="6">
    <source>
        <dbReference type="ARBA" id="ARBA00022846"/>
    </source>
</evidence>
<evidence type="ECO:0000256" key="1">
    <source>
        <dbReference type="ARBA" id="ARBA00003029"/>
    </source>
</evidence>
<comment type="subunit">
    <text evidence="11">Component of the nexin-dynein regulatory complex (N-DRC). Interacts with CFAP52.</text>
</comment>
<feature type="region of interest" description="Disordered" evidence="13">
    <location>
        <begin position="169"/>
        <end position="188"/>
    </location>
</feature>
<evidence type="ECO:0000256" key="7">
    <source>
        <dbReference type="ARBA" id="ARBA00023069"/>
    </source>
</evidence>
<organism evidence="16">
    <name type="scientific">Schistocephalus solidus</name>
    <name type="common">Tapeworm</name>
    <dbReference type="NCBI Taxonomy" id="70667"/>
    <lineage>
        <taxon>Eukaryota</taxon>
        <taxon>Metazoa</taxon>
        <taxon>Spiralia</taxon>
        <taxon>Lophotrochozoa</taxon>
        <taxon>Platyhelminthes</taxon>
        <taxon>Cestoda</taxon>
        <taxon>Eucestoda</taxon>
        <taxon>Diphyllobothriidea</taxon>
        <taxon>Diphyllobothriidae</taxon>
        <taxon>Schistocephalus</taxon>
    </lineage>
</organism>
<evidence type="ECO:0000256" key="8">
    <source>
        <dbReference type="ARBA" id="ARBA00023212"/>
    </source>
</evidence>
<feature type="coiled-coil region" evidence="12">
    <location>
        <begin position="107"/>
        <end position="151"/>
    </location>
</feature>
<comment type="subcellular location">
    <subcellularLocation>
        <location evidence="2">Cytoplasm</location>
        <location evidence="2">Cytoskeleton</location>
        <location evidence="2">Flagellum axoneme</location>
    </subcellularLocation>
</comment>
<dbReference type="InterPro" id="IPR000048">
    <property type="entry name" value="IQ_motif_EF-hand-BS"/>
</dbReference>
<protein>
    <recommendedName>
        <fullName evidence="4">Dynein regulatory complex protein 10</fullName>
    </recommendedName>
    <alternativeName>
        <fullName evidence="10">IQ domain-containing protein D</fullName>
    </alternativeName>
</protein>
<comment type="function">
    <text evidence="1">Component of the nexin-dynein regulatory complex (N-DRC), a key regulator of ciliary/flagellar motility which maintains the alignment and integrity of the distal axoneme and regulates microtubule sliding in motile axonemes.</text>
</comment>
<dbReference type="WBParaSite" id="SSLN_0001121301-mRNA-1">
    <property type="protein sequence ID" value="SSLN_0001121301-mRNA-1"/>
    <property type="gene ID" value="SSLN_0001121301"/>
</dbReference>
<proteinExistence type="inferred from homology"/>
<evidence type="ECO:0000313" key="14">
    <source>
        <dbReference type="EMBL" id="VDL97178.1"/>
    </source>
</evidence>
<evidence type="ECO:0000256" key="12">
    <source>
        <dbReference type="SAM" id="Coils"/>
    </source>
</evidence>
<evidence type="ECO:0000256" key="5">
    <source>
        <dbReference type="ARBA" id="ARBA00022490"/>
    </source>
</evidence>
<dbReference type="CDD" id="cd23767">
    <property type="entry name" value="IQCD"/>
    <property type="match status" value="1"/>
</dbReference>
<keyword evidence="6" id="KW-0282">Flagellum</keyword>
<evidence type="ECO:0000313" key="16">
    <source>
        <dbReference type="WBParaSite" id="SSLN_0001121301-mRNA-1"/>
    </source>
</evidence>